<feature type="transmembrane region" description="Helical" evidence="1">
    <location>
        <begin position="98"/>
        <end position="119"/>
    </location>
</feature>
<dbReference type="STRING" id="246199.CUS_5959"/>
<dbReference type="EMBL" id="ADKM02000095">
    <property type="protein sequence ID" value="EGC02369.1"/>
    <property type="molecule type" value="Genomic_DNA"/>
</dbReference>
<keyword evidence="1" id="KW-0472">Membrane</keyword>
<proteinExistence type="predicted"/>
<name>E9SEC9_RUMAL</name>
<comment type="caution">
    <text evidence="2">The sequence shown here is derived from an EMBL/GenBank/DDBJ whole genome shotgun (WGS) entry which is preliminary data.</text>
</comment>
<keyword evidence="1" id="KW-0812">Transmembrane</keyword>
<feature type="transmembrane region" description="Helical" evidence="1">
    <location>
        <begin position="30"/>
        <end position="48"/>
    </location>
</feature>
<dbReference type="RefSeq" id="WP_002851034.1">
    <property type="nucleotide sequence ID" value="NZ_ADKM02000095.1"/>
</dbReference>
<evidence type="ECO:0000256" key="1">
    <source>
        <dbReference type="SAM" id="Phobius"/>
    </source>
</evidence>
<evidence type="ECO:0000313" key="3">
    <source>
        <dbReference type="Proteomes" id="UP000004259"/>
    </source>
</evidence>
<organism evidence="2 3">
    <name type="scientific">Ruminococcus albus 8</name>
    <dbReference type="NCBI Taxonomy" id="246199"/>
    <lineage>
        <taxon>Bacteria</taxon>
        <taxon>Bacillati</taxon>
        <taxon>Bacillota</taxon>
        <taxon>Clostridia</taxon>
        <taxon>Eubacteriales</taxon>
        <taxon>Oscillospiraceae</taxon>
        <taxon>Ruminococcus</taxon>
    </lineage>
</organism>
<keyword evidence="1" id="KW-1133">Transmembrane helix</keyword>
<gene>
    <name evidence="2" type="ORF">CUS_5959</name>
</gene>
<dbReference type="AlphaFoldDB" id="E9SEC9"/>
<keyword evidence="3" id="KW-1185">Reference proteome</keyword>
<feature type="transmembrane region" description="Helical" evidence="1">
    <location>
        <begin position="60"/>
        <end position="86"/>
    </location>
</feature>
<protein>
    <submittedName>
        <fullName evidence="2">Uncharacterized protein</fullName>
    </submittedName>
</protein>
<sequence>MNKGIWGKIVDVFSDPAHWSYRDREEERTSGLNTPFITTGAAAVLLIGPELYKLHRAGHFAIMTAVGFAMFLAGAAFHVCVIHRALKKKLRYDKRTDFHSSGVAILIAFACGGILYLRLKYRLW</sequence>
<accession>E9SEC9</accession>
<reference evidence="2 3" key="1">
    <citation type="submission" date="2011-02" db="EMBL/GenBank/DDBJ databases">
        <authorList>
            <person name="Nelson K.E."/>
            <person name="Sutton G."/>
            <person name="Torralba M."/>
            <person name="Durkin S."/>
            <person name="Harkins D."/>
            <person name="Montgomery R."/>
            <person name="Ziemer C."/>
            <person name="Klaassens E."/>
            <person name="Ocuiv P."/>
            <person name="Morrison M."/>
        </authorList>
    </citation>
    <scope>NUCLEOTIDE SEQUENCE [LARGE SCALE GENOMIC DNA]</scope>
    <source>
        <strain evidence="2 3">8</strain>
    </source>
</reference>
<evidence type="ECO:0000313" key="2">
    <source>
        <dbReference type="EMBL" id="EGC02369.1"/>
    </source>
</evidence>
<dbReference type="Proteomes" id="UP000004259">
    <property type="component" value="Unassembled WGS sequence"/>
</dbReference>